<dbReference type="AlphaFoldDB" id="A0A2J7QDX7"/>
<name>A0A2J7QDX7_9NEOP</name>
<evidence type="ECO:0000313" key="1">
    <source>
        <dbReference type="EMBL" id="PNF26788.1"/>
    </source>
</evidence>
<evidence type="ECO:0000313" key="2">
    <source>
        <dbReference type="Proteomes" id="UP000235965"/>
    </source>
</evidence>
<keyword evidence="2" id="KW-1185">Reference proteome</keyword>
<gene>
    <name evidence="1" type="ORF">B7P43_G17707</name>
</gene>
<organism evidence="1 2">
    <name type="scientific">Cryptotermes secundus</name>
    <dbReference type="NCBI Taxonomy" id="105785"/>
    <lineage>
        <taxon>Eukaryota</taxon>
        <taxon>Metazoa</taxon>
        <taxon>Ecdysozoa</taxon>
        <taxon>Arthropoda</taxon>
        <taxon>Hexapoda</taxon>
        <taxon>Insecta</taxon>
        <taxon>Pterygota</taxon>
        <taxon>Neoptera</taxon>
        <taxon>Polyneoptera</taxon>
        <taxon>Dictyoptera</taxon>
        <taxon>Blattodea</taxon>
        <taxon>Blattoidea</taxon>
        <taxon>Termitoidae</taxon>
        <taxon>Kalotermitidae</taxon>
        <taxon>Cryptotermitinae</taxon>
        <taxon>Cryptotermes</taxon>
    </lineage>
</organism>
<dbReference type="Proteomes" id="UP000235965">
    <property type="component" value="Unassembled WGS sequence"/>
</dbReference>
<proteinExistence type="predicted"/>
<comment type="caution">
    <text evidence="1">The sequence shown here is derived from an EMBL/GenBank/DDBJ whole genome shotgun (WGS) entry which is preliminary data.</text>
</comment>
<accession>A0A2J7QDX7</accession>
<protein>
    <submittedName>
        <fullName evidence="1">Uncharacterized protein</fullName>
    </submittedName>
</protein>
<dbReference type="EMBL" id="NEVH01015376">
    <property type="protein sequence ID" value="PNF26788.1"/>
    <property type="molecule type" value="Genomic_DNA"/>
</dbReference>
<dbReference type="InParanoid" id="A0A2J7QDX7"/>
<reference evidence="1 2" key="1">
    <citation type="submission" date="2017-12" db="EMBL/GenBank/DDBJ databases">
        <title>Hemimetabolous genomes reveal molecular basis of termite eusociality.</title>
        <authorList>
            <person name="Harrison M.C."/>
            <person name="Jongepier E."/>
            <person name="Robertson H.M."/>
            <person name="Arning N."/>
            <person name="Bitard-Feildel T."/>
            <person name="Chao H."/>
            <person name="Childers C.P."/>
            <person name="Dinh H."/>
            <person name="Doddapaneni H."/>
            <person name="Dugan S."/>
            <person name="Gowin J."/>
            <person name="Greiner C."/>
            <person name="Han Y."/>
            <person name="Hu H."/>
            <person name="Hughes D.S.T."/>
            <person name="Huylmans A.-K."/>
            <person name="Kemena C."/>
            <person name="Kremer L.P.M."/>
            <person name="Lee S.L."/>
            <person name="Lopez-Ezquerra A."/>
            <person name="Mallet L."/>
            <person name="Monroy-Kuhn J.M."/>
            <person name="Moser A."/>
            <person name="Murali S.C."/>
            <person name="Muzny D.M."/>
            <person name="Otani S."/>
            <person name="Piulachs M.-D."/>
            <person name="Poelchau M."/>
            <person name="Qu J."/>
            <person name="Schaub F."/>
            <person name="Wada-Katsumata A."/>
            <person name="Worley K.C."/>
            <person name="Xie Q."/>
            <person name="Ylla G."/>
            <person name="Poulsen M."/>
            <person name="Gibbs R.A."/>
            <person name="Schal C."/>
            <person name="Richards S."/>
            <person name="Belles X."/>
            <person name="Korb J."/>
            <person name="Bornberg-Bauer E."/>
        </authorList>
    </citation>
    <scope>NUCLEOTIDE SEQUENCE [LARGE SCALE GENOMIC DNA]</scope>
    <source>
        <tissue evidence="1">Whole body</tissue>
    </source>
</reference>
<sequence>MIHKTAAGESTWKVKRDFRKGQFDQECEQVTVEKNRKYQCMLQRKFTGAAREEYCDVRRKEKRIHKKIKIMKNLNGYK</sequence>